<dbReference type="EMBL" id="JAHKSW010000029">
    <property type="protein sequence ID" value="KAG7314254.1"/>
    <property type="molecule type" value="Genomic_DNA"/>
</dbReference>
<organism evidence="2 3">
    <name type="scientific">Hemibagrus wyckioides</name>
    <dbReference type="NCBI Taxonomy" id="337641"/>
    <lineage>
        <taxon>Eukaryota</taxon>
        <taxon>Metazoa</taxon>
        <taxon>Chordata</taxon>
        <taxon>Craniata</taxon>
        <taxon>Vertebrata</taxon>
        <taxon>Euteleostomi</taxon>
        <taxon>Actinopterygii</taxon>
        <taxon>Neopterygii</taxon>
        <taxon>Teleostei</taxon>
        <taxon>Ostariophysi</taxon>
        <taxon>Siluriformes</taxon>
        <taxon>Bagridae</taxon>
        <taxon>Hemibagrus</taxon>
    </lineage>
</organism>
<evidence type="ECO:0000313" key="3">
    <source>
        <dbReference type="Proteomes" id="UP000824219"/>
    </source>
</evidence>
<name>A0A9D3SD01_9TELE</name>
<dbReference type="AlphaFoldDB" id="A0A9D3SD01"/>
<accession>A0A9D3SD01</accession>
<keyword evidence="3" id="KW-1185">Reference proteome</keyword>
<sequence length="79" mass="9164">MDYENGEYFSRKQDSPVSSPPIVLSSISSSNKKSKRTPKCDFHRAVFPPVLCGEWRRCEFILQQNIFSQHHTALLSHLR</sequence>
<gene>
    <name evidence="2" type="ORF">KOW79_022750</name>
</gene>
<feature type="compositionally biased region" description="Low complexity" evidence="1">
    <location>
        <begin position="15"/>
        <end position="31"/>
    </location>
</feature>
<comment type="caution">
    <text evidence="2">The sequence shown here is derived from an EMBL/GenBank/DDBJ whole genome shotgun (WGS) entry which is preliminary data.</text>
</comment>
<feature type="region of interest" description="Disordered" evidence="1">
    <location>
        <begin position="1"/>
        <end position="37"/>
    </location>
</feature>
<protein>
    <submittedName>
        <fullName evidence="2">Uncharacterized protein</fullName>
    </submittedName>
</protein>
<evidence type="ECO:0000313" key="2">
    <source>
        <dbReference type="EMBL" id="KAG7314254.1"/>
    </source>
</evidence>
<dbReference type="Proteomes" id="UP000824219">
    <property type="component" value="Linkage Group LG29"/>
</dbReference>
<reference evidence="2 3" key="1">
    <citation type="submission" date="2021-06" db="EMBL/GenBank/DDBJ databases">
        <title>Chromosome-level genome assembly of the red-tail catfish (Hemibagrus wyckioides).</title>
        <authorList>
            <person name="Shao F."/>
        </authorList>
    </citation>
    <scope>NUCLEOTIDE SEQUENCE [LARGE SCALE GENOMIC DNA]</scope>
    <source>
        <strain evidence="2">EC202008001</strain>
        <tissue evidence="2">Blood</tissue>
    </source>
</reference>
<evidence type="ECO:0000256" key="1">
    <source>
        <dbReference type="SAM" id="MobiDB-lite"/>
    </source>
</evidence>
<proteinExistence type="predicted"/>